<evidence type="ECO:0000313" key="1">
    <source>
        <dbReference type="EMBL" id="NYF51658.1"/>
    </source>
</evidence>
<protein>
    <submittedName>
        <fullName evidence="1">Uncharacterized protein</fullName>
    </submittedName>
</protein>
<evidence type="ECO:0000313" key="2">
    <source>
        <dbReference type="Proteomes" id="UP000534186"/>
    </source>
</evidence>
<name>A0A7Y9T2G9_9BACT</name>
<accession>A0A7Y9T2G9</accession>
<organism evidence="1 2">
    <name type="scientific">Tunturiibacter lichenicola</name>
    <dbReference type="NCBI Taxonomy" id="2051959"/>
    <lineage>
        <taxon>Bacteria</taxon>
        <taxon>Pseudomonadati</taxon>
        <taxon>Acidobacteriota</taxon>
        <taxon>Terriglobia</taxon>
        <taxon>Terriglobales</taxon>
        <taxon>Acidobacteriaceae</taxon>
        <taxon>Tunturiibacter</taxon>
    </lineage>
</organism>
<dbReference type="Proteomes" id="UP000534186">
    <property type="component" value="Unassembled WGS sequence"/>
</dbReference>
<sequence>MPSKKKPPVMTECEVKVRGRWLPCTLYQALAERDEIMRCKYCHGPVQALKESNTGARAHIEHLQKHTGCRFPVSTFSGVESEHPLSLK</sequence>
<dbReference type="EMBL" id="JACCCV010000001">
    <property type="protein sequence ID" value="NYF51658.1"/>
    <property type="molecule type" value="Genomic_DNA"/>
</dbReference>
<comment type="caution">
    <text evidence="1">The sequence shown here is derived from an EMBL/GenBank/DDBJ whole genome shotgun (WGS) entry which is preliminary data.</text>
</comment>
<proteinExistence type="predicted"/>
<reference evidence="1 2" key="1">
    <citation type="submission" date="2020-07" db="EMBL/GenBank/DDBJ databases">
        <title>Genomic Encyclopedia of Type Strains, Phase IV (KMG-V): Genome sequencing to study the core and pangenomes of soil and plant-associated prokaryotes.</title>
        <authorList>
            <person name="Whitman W."/>
        </authorList>
    </citation>
    <scope>NUCLEOTIDE SEQUENCE [LARGE SCALE GENOMIC DNA]</scope>
    <source>
        <strain evidence="1 2">M8UP30</strain>
    </source>
</reference>
<dbReference type="AlphaFoldDB" id="A0A7Y9T2G9"/>
<gene>
    <name evidence="1" type="ORF">HDF12_002023</name>
</gene>